<dbReference type="OrthoDB" id="4741757at2759"/>
<protein>
    <submittedName>
        <fullName evidence="1">Uncharacterized protein</fullName>
    </submittedName>
</protein>
<name>A0A2S4KSH3_9HYPO</name>
<organism evidence="1 2">
    <name type="scientific">Tolypocladium paradoxum</name>
    <dbReference type="NCBI Taxonomy" id="94208"/>
    <lineage>
        <taxon>Eukaryota</taxon>
        <taxon>Fungi</taxon>
        <taxon>Dikarya</taxon>
        <taxon>Ascomycota</taxon>
        <taxon>Pezizomycotina</taxon>
        <taxon>Sordariomycetes</taxon>
        <taxon>Hypocreomycetidae</taxon>
        <taxon>Hypocreales</taxon>
        <taxon>Ophiocordycipitaceae</taxon>
        <taxon>Tolypocladium</taxon>
    </lineage>
</organism>
<accession>A0A2S4KSH3</accession>
<sequence>MPSLYNDPSTSTASTLPILPARIIYMIQEPLQRLHQSGLPSWYPQIETCIDKLVNLGAQICQYPEATEARHKIHAVSEVVRPVDSINLVVRTHLIRGARDDVSCCCDIASLSLALGLIDSWLRSCEEYVRRNNNKRIEGDVTTFDDVNRELSAIAKPHLINKCRPYDNLLDLFDNLGLTKPGDSENHDE</sequence>
<evidence type="ECO:0000313" key="1">
    <source>
        <dbReference type="EMBL" id="POR33142.1"/>
    </source>
</evidence>
<dbReference type="Proteomes" id="UP000237481">
    <property type="component" value="Unassembled WGS sequence"/>
</dbReference>
<gene>
    <name evidence="1" type="ORF">TPAR_06652</name>
</gene>
<keyword evidence="2" id="KW-1185">Reference proteome</keyword>
<proteinExistence type="predicted"/>
<comment type="caution">
    <text evidence="1">The sequence shown here is derived from an EMBL/GenBank/DDBJ whole genome shotgun (WGS) entry which is preliminary data.</text>
</comment>
<evidence type="ECO:0000313" key="2">
    <source>
        <dbReference type="Proteomes" id="UP000237481"/>
    </source>
</evidence>
<dbReference type="AlphaFoldDB" id="A0A2S4KSH3"/>
<dbReference type="EMBL" id="PKSG01000729">
    <property type="protein sequence ID" value="POR33142.1"/>
    <property type="molecule type" value="Genomic_DNA"/>
</dbReference>
<reference evidence="1 2" key="1">
    <citation type="submission" date="2018-01" db="EMBL/GenBank/DDBJ databases">
        <title>Harnessing the power of phylogenomics to disentangle the directionality and signatures of interkingdom host jumping in the parasitic fungal genus Tolypocladium.</title>
        <authorList>
            <person name="Quandt C.A."/>
            <person name="Patterson W."/>
            <person name="Spatafora J.W."/>
        </authorList>
    </citation>
    <scope>NUCLEOTIDE SEQUENCE [LARGE SCALE GENOMIC DNA]</scope>
    <source>
        <strain evidence="1 2">NRBC 100945</strain>
    </source>
</reference>